<protein>
    <recommendedName>
        <fullName evidence="5">RING-type domain-containing protein</fullName>
    </recommendedName>
</protein>
<dbReference type="Proteomes" id="UP000184073">
    <property type="component" value="Unassembled WGS sequence"/>
</dbReference>
<organism evidence="6 7">
    <name type="scientific">Aspergillus versicolor CBS 583.65</name>
    <dbReference type="NCBI Taxonomy" id="1036611"/>
    <lineage>
        <taxon>Eukaryota</taxon>
        <taxon>Fungi</taxon>
        <taxon>Dikarya</taxon>
        <taxon>Ascomycota</taxon>
        <taxon>Pezizomycotina</taxon>
        <taxon>Eurotiomycetes</taxon>
        <taxon>Eurotiomycetidae</taxon>
        <taxon>Eurotiales</taxon>
        <taxon>Aspergillaceae</taxon>
        <taxon>Aspergillus</taxon>
        <taxon>Aspergillus subgen. Nidulantes</taxon>
    </lineage>
</organism>
<evidence type="ECO:0000256" key="2">
    <source>
        <dbReference type="ARBA" id="ARBA00022771"/>
    </source>
</evidence>
<dbReference type="GO" id="GO:0008270">
    <property type="term" value="F:zinc ion binding"/>
    <property type="evidence" value="ECO:0007669"/>
    <property type="project" value="UniProtKB-KW"/>
</dbReference>
<dbReference type="EMBL" id="KV878125">
    <property type="protein sequence ID" value="OJI96969.1"/>
    <property type="molecule type" value="Genomic_DNA"/>
</dbReference>
<dbReference type="VEuPathDB" id="FungiDB:ASPVEDRAFT_263613"/>
<evidence type="ECO:0000313" key="7">
    <source>
        <dbReference type="Proteomes" id="UP000184073"/>
    </source>
</evidence>
<dbReference type="AlphaFoldDB" id="A0A1L9P618"/>
<keyword evidence="1" id="KW-0479">Metal-binding</keyword>
<evidence type="ECO:0000256" key="3">
    <source>
        <dbReference type="ARBA" id="ARBA00022833"/>
    </source>
</evidence>
<dbReference type="STRING" id="1036611.A0A1L9P618"/>
<evidence type="ECO:0000259" key="5">
    <source>
        <dbReference type="PROSITE" id="PS50089"/>
    </source>
</evidence>
<sequence>MVSITLEGLRTAGKEESESATLDVPAETELASLPSLAPGYLEPDRFSRIKENGTEGSTFNLGDSYLLNHPTENIEVFTDRPSNFSQRCINVDDTLLHFVNLEKGSQPLTAKLNGKGLGQISSIVIDGQLEITFHRTLRMPDDVKTHPLPASRGTFPLYNVDAFASRLPEKISQRGGLFFPMWQREALWFNFQNNSKTTRYAIRVNIGHINAISGLDIFEAAEKQDYIVVPGQKWLDGIAVSPGVVRQFVAMPLGSGYTVEGQVSGKETFGGIQIEVIPSYECNSYTFKRLDEHAKHVDMAENSTPRSFGLKNGDMIKKAPVPSTFRGLARICDLLDDGESLEGIKTLRLKAGYYSPSDLGDSVISVRRGDSGVFRDYFDSVVSANSLTGDDLPDLGYDFTGSIWSYGHRNLSRERSYSRQRPQQMGIAAGGKLVQDIVQDTSPHYIWNKARARLLDIHIFHPSYFEAVTHVLAPKTPISTQEYLDAGIPFYAIEEDPDQRLDGSKVLAGVKSVSAMDSHVGVHDGTSTDFDPLKPKRCATCAVRLCDCIVRPCNHQFCHMCIKAITAPGANTKSGHEQWRCPLCSSSIARIAGFSAPMNLPGEETFKVDVPVVMLEVEDGRTAFQSVMEMRL</sequence>
<dbReference type="Gene3D" id="3.30.40.10">
    <property type="entry name" value="Zinc/RING finger domain, C3HC4 (zinc finger)"/>
    <property type="match status" value="1"/>
</dbReference>
<dbReference type="InterPro" id="IPR001841">
    <property type="entry name" value="Znf_RING"/>
</dbReference>
<evidence type="ECO:0000313" key="6">
    <source>
        <dbReference type="EMBL" id="OJI96969.1"/>
    </source>
</evidence>
<gene>
    <name evidence="6" type="ORF">ASPVEDRAFT_263613</name>
</gene>
<name>A0A1L9P618_ASPVE</name>
<proteinExistence type="predicted"/>
<dbReference type="OrthoDB" id="428577at2759"/>
<dbReference type="PROSITE" id="PS50089">
    <property type="entry name" value="ZF_RING_2"/>
    <property type="match status" value="1"/>
</dbReference>
<dbReference type="InterPro" id="IPR017907">
    <property type="entry name" value="Znf_RING_CS"/>
</dbReference>
<keyword evidence="3" id="KW-0862">Zinc</keyword>
<keyword evidence="7" id="KW-1185">Reference proteome</keyword>
<feature type="domain" description="RING-type" evidence="5">
    <location>
        <begin position="538"/>
        <end position="585"/>
    </location>
</feature>
<dbReference type="PROSITE" id="PS00518">
    <property type="entry name" value="ZF_RING_1"/>
    <property type="match status" value="1"/>
</dbReference>
<reference evidence="7" key="1">
    <citation type="journal article" date="2017" name="Genome Biol.">
        <title>Comparative genomics reveals high biological diversity and specific adaptations in the industrially and medically important fungal genus Aspergillus.</title>
        <authorList>
            <person name="de Vries R.P."/>
            <person name="Riley R."/>
            <person name="Wiebenga A."/>
            <person name="Aguilar-Osorio G."/>
            <person name="Amillis S."/>
            <person name="Uchima C.A."/>
            <person name="Anderluh G."/>
            <person name="Asadollahi M."/>
            <person name="Askin M."/>
            <person name="Barry K."/>
            <person name="Battaglia E."/>
            <person name="Bayram O."/>
            <person name="Benocci T."/>
            <person name="Braus-Stromeyer S.A."/>
            <person name="Caldana C."/>
            <person name="Canovas D."/>
            <person name="Cerqueira G.C."/>
            <person name="Chen F."/>
            <person name="Chen W."/>
            <person name="Choi C."/>
            <person name="Clum A."/>
            <person name="Dos Santos R.A."/>
            <person name="Damasio A.R."/>
            <person name="Diallinas G."/>
            <person name="Emri T."/>
            <person name="Fekete E."/>
            <person name="Flipphi M."/>
            <person name="Freyberg S."/>
            <person name="Gallo A."/>
            <person name="Gournas C."/>
            <person name="Habgood R."/>
            <person name="Hainaut M."/>
            <person name="Harispe M.L."/>
            <person name="Henrissat B."/>
            <person name="Hilden K.S."/>
            <person name="Hope R."/>
            <person name="Hossain A."/>
            <person name="Karabika E."/>
            <person name="Karaffa L."/>
            <person name="Karanyi Z."/>
            <person name="Krasevec N."/>
            <person name="Kuo A."/>
            <person name="Kusch H."/>
            <person name="LaButti K."/>
            <person name="Lagendijk E.L."/>
            <person name="Lapidus A."/>
            <person name="Levasseur A."/>
            <person name="Lindquist E."/>
            <person name="Lipzen A."/>
            <person name="Logrieco A.F."/>
            <person name="MacCabe A."/>
            <person name="Maekelae M.R."/>
            <person name="Malavazi I."/>
            <person name="Melin P."/>
            <person name="Meyer V."/>
            <person name="Mielnichuk N."/>
            <person name="Miskei M."/>
            <person name="Molnar A.P."/>
            <person name="Mule G."/>
            <person name="Ngan C.Y."/>
            <person name="Orejas M."/>
            <person name="Orosz E."/>
            <person name="Ouedraogo J.P."/>
            <person name="Overkamp K.M."/>
            <person name="Park H.-S."/>
            <person name="Perrone G."/>
            <person name="Piumi F."/>
            <person name="Punt P.J."/>
            <person name="Ram A.F."/>
            <person name="Ramon A."/>
            <person name="Rauscher S."/>
            <person name="Record E."/>
            <person name="Riano-Pachon D.M."/>
            <person name="Robert V."/>
            <person name="Roehrig J."/>
            <person name="Ruller R."/>
            <person name="Salamov A."/>
            <person name="Salih N.S."/>
            <person name="Samson R.A."/>
            <person name="Sandor E."/>
            <person name="Sanguinetti M."/>
            <person name="Schuetze T."/>
            <person name="Sepcic K."/>
            <person name="Shelest E."/>
            <person name="Sherlock G."/>
            <person name="Sophianopoulou V."/>
            <person name="Squina F.M."/>
            <person name="Sun H."/>
            <person name="Susca A."/>
            <person name="Todd R.B."/>
            <person name="Tsang A."/>
            <person name="Unkles S.E."/>
            <person name="van de Wiele N."/>
            <person name="van Rossen-Uffink D."/>
            <person name="Oliveira J.V."/>
            <person name="Vesth T.C."/>
            <person name="Visser J."/>
            <person name="Yu J.-H."/>
            <person name="Zhou M."/>
            <person name="Andersen M.R."/>
            <person name="Archer D.B."/>
            <person name="Baker S.E."/>
            <person name="Benoit I."/>
            <person name="Brakhage A.A."/>
            <person name="Braus G.H."/>
            <person name="Fischer R."/>
            <person name="Frisvad J.C."/>
            <person name="Goldman G.H."/>
            <person name="Houbraken J."/>
            <person name="Oakley B."/>
            <person name="Pocsi I."/>
            <person name="Scazzocchio C."/>
            <person name="Seiboth B."/>
            <person name="vanKuyk P.A."/>
            <person name="Wortman J."/>
            <person name="Dyer P.S."/>
            <person name="Grigoriev I.V."/>
        </authorList>
    </citation>
    <scope>NUCLEOTIDE SEQUENCE [LARGE SCALE GENOMIC DNA]</scope>
    <source>
        <strain evidence="7">CBS 583.65</strain>
    </source>
</reference>
<evidence type="ECO:0000256" key="1">
    <source>
        <dbReference type="ARBA" id="ARBA00022723"/>
    </source>
</evidence>
<dbReference type="RefSeq" id="XP_040662732.1">
    <property type="nucleotide sequence ID" value="XM_040809895.1"/>
</dbReference>
<dbReference type="GeneID" id="63725406"/>
<dbReference type="SUPFAM" id="SSF57850">
    <property type="entry name" value="RING/U-box"/>
    <property type="match status" value="1"/>
</dbReference>
<evidence type="ECO:0000256" key="4">
    <source>
        <dbReference type="PROSITE-ProRule" id="PRU00175"/>
    </source>
</evidence>
<keyword evidence="2 4" id="KW-0863">Zinc-finger</keyword>
<accession>A0A1L9P618</accession>
<dbReference type="InterPro" id="IPR013083">
    <property type="entry name" value="Znf_RING/FYVE/PHD"/>
</dbReference>